<reference evidence="1 2" key="1">
    <citation type="journal article" date="2021" name="Nat. Commun.">
        <title>Genetic determinants of endophytism in the Arabidopsis root mycobiome.</title>
        <authorList>
            <person name="Mesny F."/>
            <person name="Miyauchi S."/>
            <person name="Thiergart T."/>
            <person name="Pickel B."/>
            <person name="Atanasova L."/>
            <person name="Karlsson M."/>
            <person name="Huettel B."/>
            <person name="Barry K.W."/>
            <person name="Haridas S."/>
            <person name="Chen C."/>
            <person name="Bauer D."/>
            <person name="Andreopoulos W."/>
            <person name="Pangilinan J."/>
            <person name="LaButti K."/>
            <person name="Riley R."/>
            <person name="Lipzen A."/>
            <person name="Clum A."/>
            <person name="Drula E."/>
            <person name="Henrissat B."/>
            <person name="Kohler A."/>
            <person name="Grigoriev I.V."/>
            <person name="Martin F.M."/>
            <person name="Hacquard S."/>
        </authorList>
    </citation>
    <scope>NUCLEOTIDE SEQUENCE [LARGE SCALE GENOMIC DNA]</scope>
    <source>
        <strain evidence="1 2">MPI-SDFR-AT-0079</strain>
    </source>
</reference>
<accession>A0ACB7P0L7</accession>
<comment type="caution">
    <text evidence="1">The sequence shown here is derived from an EMBL/GenBank/DDBJ whole genome shotgun (WGS) entry which is preliminary data.</text>
</comment>
<dbReference type="Proteomes" id="UP000724584">
    <property type="component" value="Unassembled WGS sequence"/>
</dbReference>
<organism evidence="1 2">
    <name type="scientific">Chaetomium tenue</name>
    <dbReference type="NCBI Taxonomy" id="1854479"/>
    <lineage>
        <taxon>Eukaryota</taxon>
        <taxon>Fungi</taxon>
        <taxon>Dikarya</taxon>
        <taxon>Ascomycota</taxon>
        <taxon>Pezizomycotina</taxon>
        <taxon>Sordariomycetes</taxon>
        <taxon>Sordariomycetidae</taxon>
        <taxon>Sordariales</taxon>
        <taxon>Chaetomiaceae</taxon>
        <taxon>Chaetomium</taxon>
    </lineage>
</organism>
<sequence>MAPHAGLVHLKEYDIKDSNVELIGSDLDHKVKYASADTEPAWNDGHVGLTAGLFVWRIENFAVVPIPQTSHGQFYDGDSYIILHSQQLKTATDTAPKLTHTIHFLLGAHTSQDEAGTAAYKTVELDAFLRGAATQHRELQAQPSASFLALFPRLTFRRGGVASGFRHVGDPDAVAAEKQDGVVTLLRVFKNSCAVGSSSRDAVVVCEVEADWRSLDEGDVFVLEKGKGGKIWVWQGGRCSPMEKAKAAQVVHEMKLAKRVDVEVVSQAESRSRLVVTMLGGGEEDGFGVLKAPRPIVDDLGLGGPAREQGGEGDVVEGRAGICAETSGRRRE</sequence>
<dbReference type="EMBL" id="JAGIZQ010000006">
    <property type="protein sequence ID" value="KAH6623417.1"/>
    <property type="molecule type" value="Genomic_DNA"/>
</dbReference>
<name>A0ACB7P0L7_9PEZI</name>
<gene>
    <name evidence="1" type="ORF">F5144DRAFT_496054</name>
</gene>
<protein>
    <submittedName>
        <fullName evidence="1">Uncharacterized protein</fullName>
    </submittedName>
</protein>
<evidence type="ECO:0000313" key="1">
    <source>
        <dbReference type="EMBL" id="KAH6623417.1"/>
    </source>
</evidence>
<keyword evidence="2" id="KW-1185">Reference proteome</keyword>
<proteinExistence type="predicted"/>
<evidence type="ECO:0000313" key="2">
    <source>
        <dbReference type="Proteomes" id="UP000724584"/>
    </source>
</evidence>